<dbReference type="GO" id="GO:0140663">
    <property type="term" value="F:ATP-dependent FeS chaperone activity"/>
    <property type="evidence" value="ECO:0007669"/>
    <property type="project" value="InterPro"/>
</dbReference>
<keyword evidence="3 6" id="KW-0067">ATP-binding</keyword>
<dbReference type="InterPro" id="IPR033756">
    <property type="entry name" value="YlxH/NBP35"/>
</dbReference>
<feature type="domain" description="MIP18 family-like" evidence="8">
    <location>
        <begin position="36"/>
        <end position="103"/>
    </location>
</feature>
<dbReference type="InterPro" id="IPR044304">
    <property type="entry name" value="NUBPL-like"/>
</dbReference>
<keyword evidence="6" id="KW-0378">Hydrolase</keyword>
<keyword evidence="5 6" id="KW-0411">Iron-sulfur</keyword>
<dbReference type="InterPro" id="IPR027417">
    <property type="entry name" value="P-loop_NTPase"/>
</dbReference>
<feature type="compositionally biased region" description="Basic and acidic residues" evidence="7">
    <location>
        <begin position="1"/>
        <end position="18"/>
    </location>
</feature>
<sequence length="428" mass="44153">MNLDRTGTDRTGTDRTTTDHTNSSTVDADQLSAVEKRVRAALASVIDPEIRRPITELDMVESVVGHTNGRVTVGIRLTVVGCPAAQRIETEVRQAAEKVVGVGFADVTLGVMTSEQRAALIERLRGGRAVRSIPFGPDSLTRVIVVTSGKGGVGKSTVTANLAVALAARGLRVGLIDADIHGFSIPGLLGMVDATGIAPQPTRLNDLMLPPVAHGVKVISIGMFLERSTPDPPVGSALPSSARAAATAVAWRGPMLHRTLTTFLTEVYFGDLDILLLDMPPGTGDVAISLGQLLPHAEVIIVTTPQPAAAEIAERSGVLARQTGQHIVGVIETMSAFIPPGGGAAVELFGAGGGALLAERLSAGQDVAVPLLASVPLSIGLREGGDQGVPIVLSTPNDPAARVLTATATALTALGRNLSGRHLPLNLL</sequence>
<dbReference type="Gene3D" id="3.30.300.130">
    <property type="entry name" value="Fe-S cluster assembly (FSCA)"/>
    <property type="match status" value="1"/>
</dbReference>
<evidence type="ECO:0000313" key="10">
    <source>
        <dbReference type="Proteomes" id="UP000219994"/>
    </source>
</evidence>
<dbReference type="CDD" id="cd02037">
    <property type="entry name" value="Mrp_NBP35"/>
    <property type="match status" value="1"/>
</dbReference>
<dbReference type="GO" id="GO:0016887">
    <property type="term" value="F:ATP hydrolysis activity"/>
    <property type="evidence" value="ECO:0007669"/>
    <property type="project" value="UniProtKB-UniRule"/>
</dbReference>
<comment type="function">
    <text evidence="6">Binds and transfers iron-sulfur (Fe-S) clusters to target apoproteins. Can hydrolyze ATP.</text>
</comment>
<dbReference type="InterPro" id="IPR002744">
    <property type="entry name" value="MIP18-like"/>
</dbReference>
<proteinExistence type="inferred from homology"/>
<dbReference type="Pfam" id="PF10609">
    <property type="entry name" value="ParA"/>
    <property type="match status" value="1"/>
</dbReference>
<comment type="subunit">
    <text evidence="6">Homodimer.</text>
</comment>
<evidence type="ECO:0000256" key="2">
    <source>
        <dbReference type="ARBA" id="ARBA00022741"/>
    </source>
</evidence>
<organism evidence="9 10">
    <name type="scientific">Candidatus Lumbricidiphila eiseniae</name>
    <dbReference type="NCBI Taxonomy" id="1969409"/>
    <lineage>
        <taxon>Bacteria</taxon>
        <taxon>Bacillati</taxon>
        <taxon>Actinomycetota</taxon>
        <taxon>Actinomycetes</taxon>
        <taxon>Micrococcales</taxon>
        <taxon>Microbacteriaceae</taxon>
        <taxon>Candidatus Lumbricidiphila</taxon>
    </lineage>
</organism>
<evidence type="ECO:0000256" key="5">
    <source>
        <dbReference type="ARBA" id="ARBA00023014"/>
    </source>
</evidence>
<evidence type="ECO:0000256" key="1">
    <source>
        <dbReference type="ARBA" id="ARBA00022723"/>
    </source>
</evidence>
<keyword evidence="1 6" id="KW-0479">Metal-binding</keyword>
<reference evidence="10" key="1">
    <citation type="submission" date="2017-03" db="EMBL/GenBank/DDBJ databases">
        <authorList>
            <person name="Lund M.B."/>
        </authorList>
    </citation>
    <scope>NUCLEOTIDE SEQUENCE [LARGE SCALE GENOMIC DNA]</scope>
</reference>
<evidence type="ECO:0000256" key="7">
    <source>
        <dbReference type="SAM" id="MobiDB-lite"/>
    </source>
</evidence>
<gene>
    <name evidence="9" type="ORF">B5766_08775</name>
</gene>
<dbReference type="HAMAP" id="MF_02040">
    <property type="entry name" value="Mrp_NBP35"/>
    <property type="match status" value="1"/>
</dbReference>
<dbReference type="Gene3D" id="3.40.50.300">
    <property type="entry name" value="P-loop containing nucleotide triphosphate hydrolases"/>
    <property type="match status" value="1"/>
</dbReference>
<dbReference type="PANTHER" id="PTHR42961:SF2">
    <property type="entry name" value="IRON-SULFUR PROTEIN NUBPL"/>
    <property type="match status" value="1"/>
</dbReference>
<dbReference type="PANTHER" id="PTHR42961">
    <property type="entry name" value="IRON-SULFUR PROTEIN NUBPL"/>
    <property type="match status" value="1"/>
</dbReference>
<feature type="region of interest" description="Disordered" evidence="7">
    <location>
        <begin position="1"/>
        <end position="27"/>
    </location>
</feature>
<name>A0A2A6FQ92_9MICO</name>
<dbReference type="GO" id="GO:0016226">
    <property type="term" value="P:iron-sulfur cluster assembly"/>
    <property type="evidence" value="ECO:0007669"/>
    <property type="project" value="InterPro"/>
</dbReference>
<keyword evidence="2 6" id="KW-0547">Nucleotide-binding</keyword>
<protein>
    <recommendedName>
        <fullName evidence="6">Iron-sulfur cluster carrier protein</fullName>
    </recommendedName>
</protein>
<evidence type="ECO:0000256" key="3">
    <source>
        <dbReference type="ARBA" id="ARBA00022840"/>
    </source>
</evidence>
<dbReference type="EMBL" id="NAEP01000044">
    <property type="protein sequence ID" value="PDQ34847.1"/>
    <property type="molecule type" value="Genomic_DNA"/>
</dbReference>
<dbReference type="InterPro" id="IPR019591">
    <property type="entry name" value="Mrp/NBP35_ATP-bd"/>
</dbReference>
<dbReference type="Pfam" id="PF01883">
    <property type="entry name" value="FeS_assembly_P"/>
    <property type="match status" value="1"/>
</dbReference>
<evidence type="ECO:0000256" key="6">
    <source>
        <dbReference type="HAMAP-Rule" id="MF_02040"/>
    </source>
</evidence>
<dbReference type="Proteomes" id="UP000219994">
    <property type="component" value="Unassembled WGS sequence"/>
</dbReference>
<dbReference type="GO" id="GO:0005524">
    <property type="term" value="F:ATP binding"/>
    <property type="evidence" value="ECO:0007669"/>
    <property type="project" value="UniProtKB-UniRule"/>
</dbReference>
<dbReference type="SUPFAM" id="SSF117916">
    <property type="entry name" value="Fe-S cluster assembly (FSCA) domain-like"/>
    <property type="match status" value="1"/>
</dbReference>
<accession>A0A2A6FQ92</accession>
<keyword evidence="4 6" id="KW-0408">Iron</keyword>
<feature type="binding site" evidence="6">
    <location>
        <begin position="149"/>
        <end position="156"/>
    </location>
    <ligand>
        <name>ATP</name>
        <dbReference type="ChEBI" id="CHEBI:30616"/>
    </ligand>
</feature>
<evidence type="ECO:0000259" key="8">
    <source>
        <dbReference type="Pfam" id="PF01883"/>
    </source>
</evidence>
<dbReference type="GO" id="GO:0051539">
    <property type="term" value="F:4 iron, 4 sulfur cluster binding"/>
    <property type="evidence" value="ECO:0007669"/>
    <property type="project" value="TreeGrafter"/>
</dbReference>
<comment type="caution">
    <text evidence="9">The sequence shown here is derived from an EMBL/GenBank/DDBJ whole genome shotgun (WGS) entry which is preliminary data.</text>
</comment>
<dbReference type="InterPro" id="IPR034904">
    <property type="entry name" value="FSCA_dom_sf"/>
</dbReference>
<comment type="similarity">
    <text evidence="6">Belongs to the Mrp/NBP35 ATP-binding proteins family.</text>
</comment>
<dbReference type="GO" id="GO:0046872">
    <property type="term" value="F:metal ion binding"/>
    <property type="evidence" value="ECO:0007669"/>
    <property type="project" value="UniProtKB-KW"/>
</dbReference>
<evidence type="ECO:0000313" key="9">
    <source>
        <dbReference type="EMBL" id="PDQ34847.1"/>
    </source>
</evidence>
<evidence type="ECO:0000256" key="4">
    <source>
        <dbReference type="ARBA" id="ARBA00023004"/>
    </source>
</evidence>
<dbReference type="SUPFAM" id="SSF52540">
    <property type="entry name" value="P-loop containing nucleoside triphosphate hydrolases"/>
    <property type="match status" value="1"/>
</dbReference>
<dbReference type="AlphaFoldDB" id="A0A2A6FQ92"/>